<feature type="domain" description="BZIP" evidence="7">
    <location>
        <begin position="188"/>
        <end position="251"/>
    </location>
</feature>
<proteinExistence type="predicted"/>
<evidence type="ECO:0000256" key="3">
    <source>
        <dbReference type="ARBA" id="ARBA00023163"/>
    </source>
</evidence>
<dbReference type="PROSITE" id="PS00036">
    <property type="entry name" value="BZIP_BASIC"/>
    <property type="match status" value="1"/>
</dbReference>
<dbReference type="AlphaFoldDB" id="A0A9P8ILU7"/>
<comment type="subcellular location">
    <subcellularLocation>
        <location evidence="1">Nucleus</location>
    </subcellularLocation>
</comment>
<dbReference type="InterPro" id="IPR046347">
    <property type="entry name" value="bZIP_sf"/>
</dbReference>
<evidence type="ECO:0000256" key="2">
    <source>
        <dbReference type="ARBA" id="ARBA00023015"/>
    </source>
</evidence>
<reference evidence="8" key="1">
    <citation type="journal article" date="2021" name="Mol. Plant Microbe Interact.">
        <title>Telomere to telomere genome assembly of Fusarium musae F31, causal agent of crown rot disease of banana.</title>
        <authorList>
            <person name="Degradi L."/>
            <person name="Tava V."/>
            <person name="Kunova A."/>
            <person name="Cortesi P."/>
            <person name="Saracchi M."/>
            <person name="Pasquali M."/>
        </authorList>
    </citation>
    <scope>NUCLEOTIDE SEQUENCE</scope>
    <source>
        <strain evidence="8">F31</strain>
    </source>
</reference>
<organism evidence="8 9">
    <name type="scientific">Fusarium musae</name>
    <dbReference type="NCBI Taxonomy" id="1042133"/>
    <lineage>
        <taxon>Eukaryota</taxon>
        <taxon>Fungi</taxon>
        <taxon>Dikarya</taxon>
        <taxon>Ascomycota</taxon>
        <taxon>Pezizomycotina</taxon>
        <taxon>Sordariomycetes</taxon>
        <taxon>Hypocreomycetidae</taxon>
        <taxon>Hypocreales</taxon>
        <taxon>Nectriaceae</taxon>
        <taxon>Fusarium</taxon>
    </lineage>
</organism>
<feature type="region of interest" description="Disordered" evidence="6">
    <location>
        <begin position="149"/>
        <end position="182"/>
    </location>
</feature>
<feature type="coiled-coil region" evidence="5">
    <location>
        <begin position="195"/>
        <end position="240"/>
    </location>
</feature>
<feature type="compositionally biased region" description="Polar residues" evidence="6">
    <location>
        <begin position="149"/>
        <end position="158"/>
    </location>
</feature>
<dbReference type="PROSITE" id="PS50217">
    <property type="entry name" value="BZIP"/>
    <property type="match status" value="1"/>
</dbReference>
<comment type="caution">
    <text evidence="8">The sequence shown here is derived from an EMBL/GenBank/DDBJ whole genome shotgun (WGS) entry which is preliminary data.</text>
</comment>
<keyword evidence="2" id="KW-0805">Transcription regulation</keyword>
<dbReference type="GO" id="GO:0003700">
    <property type="term" value="F:DNA-binding transcription factor activity"/>
    <property type="evidence" value="ECO:0007669"/>
    <property type="project" value="InterPro"/>
</dbReference>
<evidence type="ECO:0000256" key="1">
    <source>
        <dbReference type="ARBA" id="ARBA00004123"/>
    </source>
</evidence>
<dbReference type="Pfam" id="PF00170">
    <property type="entry name" value="bZIP_1"/>
    <property type="match status" value="1"/>
</dbReference>
<gene>
    <name evidence="8" type="ORF">J7337_011127</name>
</gene>
<dbReference type="Proteomes" id="UP000827133">
    <property type="component" value="Unassembled WGS sequence"/>
</dbReference>
<dbReference type="KEGG" id="fmu:J7337_011127"/>
<name>A0A9P8ILU7_9HYPO</name>
<sequence>MASLVDWGTVTRDDPHCGVSWGDMPEGLHPWNWHISSNTVYNICALPKPFISTSSSNHCENDDITGSILNDEGLFNAPLAGSLLSAGGVGEEDLQLDSRAHQECLCDEATLGIVQNDKGSLSATTEWMPSSTPLESEPGPRAMAKISTSIQPRTNSGTEIEGKKRNRRKRSVKKNARRTKTGLNRQEKRHYTKVLERNRRAAANCRARKQEQQDKLNAEVEKLQDRHKELSASCNELRETAYQLKLQLLRHGDCGCTLIQRYIANEAVNSVQSLISRHSPSSSPNSTTIGNFAVGGLGGNNGWDKPHGMSP</sequence>
<evidence type="ECO:0000256" key="5">
    <source>
        <dbReference type="SAM" id="Coils"/>
    </source>
</evidence>
<keyword evidence="5" id="KW-0175">Coiled coil</keyword>
<dbReference type="SUPFAM" id="SSF57959">
    <property type="entry name" value="Leucine zipper domain"/>
    <property type="match status" value="1"/>
</dbReference>
<dbReference type="InterPro" id="IPR051027">
    <property type="entry name" value="bZIP_transcription_factors"/>
</dbReference>
<keyword evidence="9" id="KW-1185">Reference proteome</keyword>
<evidence type="ECO:0000313" key="9">
    <source>
        <dbReference type="Proteomes" id="UP000827133"/>
    </source>
</evidence>
<feature type="compositionally biased region" description="Basic residues" evidence="6">
    <location>
        <begin position="164"/>
        <end position="180"/>
    </location>
</feature>
<keyword evidence="4" id="KW-0539">Nucleus</keyword>
<protein>
    <recommendedName>
        <fullName evidence="7">BZIP domain-containing protein</fullName>
    </recommendedName>
</protein>
<dbReference type="PANTHER" id="PTHR19304">
    <property type="entry name" value="CYCLIC-AMP RESPONSE ELEMENT BINDING PROTEIN"/>
    <property type="match status" value="1"/>
</dbReference>
<evidence type="ECO:0000256" key="4">
    <source>
        <dbReference type="ARBA" id="ARBA00023242"/>
    </source>
</evidence>
<evidence type="ECO:0000256" key="6">
    <source>
        <dbReference type="SAM" id="MobiDB-lite"/>
    </source>
</evidence>
<dbReference type="GO" id="GO:0005634">
    <property type="term" value="C:nucleus"/>
    <property type="evidence" value="ECO:0007669"/>
    <property type="project" value="UniProtKB-SubCell"/>
</dbReference>
<dbReference type="Gene3D" id="1.20.5.170">
    <property type="match status" value="1"/>
</dbReference>
<dbReference type="GeneID" id="68318983"/>
<evidence type="ECO:0000259" key="7">
    <source>
        <dbReference type="PROSITE" id="PS50217"/>
    </source>
</evidence>
<accession>A0A9P8ILU7</accession>
<keyword evidence="3" id="KW-0804">Transcription</keyword>
<dbReference type="EMBL" id="JAHBCI010000008">
    <property type="protein sequence ID" value="KAG9498232.1"/>
    <property type="molecule type" value="Genomic_DNA"/>
</dbReference>
<evidence type="ECO:0000313" key="8">
    <source>
        <dbReference type="EMBL" id="KAG9498232.1"/>
    </source>
</evidence>
<dbReference type="SMART" id="SM00338">
    <property type="entry name" value="BRLZ"/>
    <property type="match status" value="1"/>
</dbReference>
<dbReference type="InterPro" id="IPR004827">
    <property type="entry name" value="bZIP"/>
</dbReference>
<dbReference type="RefSeq" id="XP_044677232.1">
    <property type="nucleotide sequence ID" value="XM_044828678.1"/>
</dbReference>